<feature type="transmembrane region" description="Helical" evidence="7">
    <location>
        <begin position="48"/>
        <end position="68"/>
    </location>
</feature>
<keyword evidence="4 7" id="KW-0812">Transmembrane</keyword>
<gene>
    <name evidence="8" type="ORF">ACFO4R_00340</name>
</gene>
<evidence type="ECO:0000256" key="4">
    <source>
        <dbReference type="ARBA" id="ARBA00022692"/>
    </source>
</evidence>
<evidence type="ECO:0000256" key="3">
    <source>
        <dbReference type="ARBA" id="ARBA00022679"/>
    </source>
</evidence>
<name>A0ABV9QLE8_9FIRM</name>
<dbReference type="Proteomes" id="UP001595916">
    <property type="component" value="Unassembled WGS sequence"/>
</dbReference>
<dbReference type="PROSITE" id="PS01348">
    <property type="entry name" value="MRAY_2"/>
    <property type="match status" value="1"/>
</dbReference>
<dbReference type="InterPro" id="IPR000715">
    <property type="entry name" value="Glycosyl_transferase_4"/>
</dbReference>
<evidence type="ECO:0000256" key="1">
    <source>
        <dbReference type="ARBA" id="ARBA00004651"/>
    </source>
</evidence>
<dbReference type="EMBL" id="JBHSHL010000002">
    <property type="protein sequence ID" value="MFC4803519.1"/>
    <property type="molecule type" value="Genomic_DNA"/>
</dbReference>
<sequence>MVAIKLVLAFFTGFVICYLLTPFVIKFAHIVGAIDVPKDNRRVHKQPIPRLGGLGIATAFSVGALIFGGVHKELIAILIASSIMVIMGIIDDTKPLDAKPKLAIQILCASIVVYSGVRIDYLANVFTGHVMWLGYWAVPISLFWIVGITNCINLIDGLDGLAAGISCIAAFTLASVSILNGYYVYGTIFMCLAGSTAGFLPFNFNPAKIFMGDTGSLFLGFILSVMAIEGTVKTVTLVAVIVPILALAVPIFDTTFAIIRRKLAGRPVMEADKGHLHHRLLDKGLSQKQTVLVLYAVSVLLGTSAVLITRLQVKIGILIICLDFLFITYSVYRLRILQKKD</sequence>
<proteinExistence type="predicted"/>
<comment type="caution">
    <text evidence="8">The sequence shown here is derived from an EMBL/GenBank/DDBJ whole genome shotgun (WGS) entry which is preliminary data.</text>
</comment>
<protein>
    <submittedName>
        <fullName evidence="8">MraY family glycosyltransferase</fullName>
        <ecNumber evidence="8">2.7.8.-</ecNumber>
    </submittedName>
</protein>
<feature type="transmembrane region" description="Helical" evidence="7">
    <location>
        <begin position="315"/>
        <end position="332"/>
    </location>
</feature>
<keyword evidence="9" id="KW-1185">Reference proteome</keyword>
<keyword evidence="5 7" id="KW-1133">Transmembrane helix</keyword>
<dbReference type="EC" id="2.7.8.-" evidence="8"/>
<feature type="transmembrane region" description="Helical" evidence="7">
    <location>
        <begin position="209"/>
        <end position="228"/>
    </location>
</feature>
<feature type="transmembrane region" description="Helical" evidence="7">
    <location>
        <begin position="102"/>
        <end position="119"/>
    </location>
</feature>
<evidence type="ECO:0000256" key="7">
    <source>
        <dbReference type="SAM" id="Phobius"/>
    </source>
</evidence>
<evidence type="ECO:0000256" key="5">
    <source>
        <dbReference type="ARBA" id="ARBA00022989"/>
    </source>
</evidence>
<keyword evidence="6 7" id="KW-0472">Membrane</keyword>
<dbReference type="PANTHER" id="PTHR22926">
    <property type="entry name" value="PHOSPHO-N-ACETYLMURAMOYL-PENTAPEPTIDE-TRANSFERASE"/>
    <property type="match status" value="1"/>
</dbReference>
<reference evidence="9" key="1">
    <citation type="journal article" date="2019" name="Int. J. Syst. Evol. Microbiol.">
        <title>The Global Catalogue of Microorganisms (GCM) 10K type strain sequencing project: providing services to taxonomists for standard genome sequencing and annotation.</title>
        <authorList>
            <consortium name="The Broad Institute Genomics Platform"/>
            <consortium name="The Broad Institute Genome Sequencing Center for Infectious Disease"/>
            <person name="Wu L."/>
            <person name="Ma J."/>
        </authorList>
    </citation>
    <scope>NUCLEOTIDE SEQUENCE [LARGE SCALE GENOMIC DNA]</scope>
    <source>
        <strain evidence="9">CCUG 46385</strain>
    </source>
</reference>
<dbReference type="PANTHER" id="PTHR22926:SF3">
    <property type="entry name" value="UNDECAPRENYL-PHOSPHATE ALPHA-N-ACETYLGLUCOSAMINYL 1-PHOSPHATE TRANSFERASE"/>
    <property type="match status" value="1"/>
</dbReference>
<feature type="transmembrane region" description="Helical" evidence="7">
    <location>
        <begin position="234"/>
        <end position="259"/>
    </location>
</feature>
<evidence type="ECO:0000313" key="8">
    <source>
        <dbReference type="EMBL" id="MFC4803519.1"/>
    </source>
</evidence>
<evidence type="ECO:0000256" key="2">
    <source>
        <dbReference type="ARBA" id="ARBA00022475"/>
    </source>
</evidence>
<feature type="transmembrane region" description="Helical" evidence="7">
    <location>
        <begin position="6"/>
        <end position="28"/>
    </location>
</feature>
<dbReference type="CDD" id="cd06853">
    <property type="entry name" value="GT_WecA_like"/>
    <property type="match status" value="1"/>
</dbReference>
<feature type="transmembrane region" description="Helical" evidence="7">
    <location>
        <begin position="125"/>
        <end position="146"/>
    </location>
</feature>
<dbReference type="RefSeq" id="WP_379786952.1">
    <property type="nucleotide sequence ID" value="NZ_JBHSHL010000002.1"/>
</dbReference>
<accession>A0ABV9QLE8</accession>
<dbReference type="InterPro" id="IPR018480">
    <property type="entry name" value="PNAcMuramoyl-5peptid_Trfase_CS"/>
</dbReference>
<dbReference type="GO" id="GO:0016740">
    <property type="term" value="F:transferase activity"/>
    <property type="evidence" value="ECO:0007669"/>
    <property type="project" value="UniProtKB-KW"/>
</dbReference>
<dbReference type="Pfam" id="PF00953">
    <property type="entry name" value="Glycos_transf_4"/>
    <property type="match status" value="1"/>
</dbReference>
<feature type="transmembrane region" description="Helical" evidence="7">
    <location>
        <begin position="291"/>
        <end position="309"/>
    </location>
</feature>
<evidence type="ECO:0000256" key="6">
    <source>
        <dbReference type="ARBA" id="ARBA00023136"/>
    </source>
</evidence>
<keyword evidence="2" id="KW-1003">Cell membrane</keyword>
<keyword evidence="3 8" id="KW-0808">Transferase</keyword>
<evidence type="ECO:0000313" key="9">
    <source>
        <dbReference type="Proteomes" id="UP001595916"/>
    </source>
</evidence>
<organism evidence="8 9">
    <name type="scientific">Filifactor villosus</name>
    <dbReference type="NCBI Taxonomy" id="29374"/>
    <lineage>
        <taxon>Bacteria</taxon>
        <taxon>Bacillati</taxon>
        <taxon>Bacillota</taxon>
        <taxon>Clostridia</taxon>
        <taxon>Peptostreptococcales</taxon>
        <taxon>Filifactoraceae</taxon>
        <taxon>Filifactor</taxon>
    </lineage>
</organism>
<feature type="transmembrane region" description="Helical" evidence="7">
    <location>
        <begin position="74"/>
        <end position="90"/>
    </location>
</feature>
<comment type="subcellular location">
    <subcellularLocation>
        <location evidence="1">Cell membrane</location>
        <topology evidence="1">Multi-pass membrane protein</topology>
    </subcellularLocation>
</comment>